<sequence>MSFAEEKVKKYIDKNLRRFQNRVRVAQMLHLSCLTDADREEITSYERNYGNSRAVWHFLQLLHIRVGWVQQFIDALREDNIGDLAQEIQDVYERHLLPSPRRTVPAPAASCATPKASALPGPRVLSCNPSPPAEPALPPGQSPPLTRDARPPVPPDAPRPAPSAVSPEVPHDMSEASPPIQETELPSKSSEMTVRPKVAHGAGKPESSTPPNKSTASPSEVGGQKPADAQATSAANASPSLPGHLEEEEALPSPPPVSLRPGAGSLTRRWDSGQQRGVPERNRFSGNVNAVKDHSVSPTRTGALGLKTSENQPEENYYSSADNSPLAPGCREERQERRSLQEGKVRALRVYRHEERSDSPVGTDASPMQLQRRFNPEQERTLGSRASGGNVAVVDVGGGMPEFDPARATPGDLETRDRGDCVPSNATDGLLVNPVGNGHASQIPGAAVFRPPSSNWEGFSSTVVIPPDSPTGCSAAPSDFDSGVIKLPVQEKKPPFREPAGTHTSLLMQEKVLGSSPSTTVDRSTMNLTSRNDRIFHSNCDDDSLHKPGVLTSLLDEPPVRWPGQQLCGQEAVPEYSGRSDRFHYSGRLTLGSDSLQLSDSSRSGPSGDFQLSDSSQSGPSGERCPKPEGSGVSGRNVRSRAPDASRQPSNGDHQDNGSIRTFVHSVKEDASIELMETADGIGVVGDPGSRSPDVLPNSATGRQPVKGIDSHCGDSQPNEEAKCGKPSSSPSNYMLLIAGAALASAAVLVFALLKRK</sequence>
<evidence type="ECO:0000256" key="1">
    <source>
        <dbReference type="ARBA" id="ARBA00022499"/>
    </source>
</evidence>
<feature type="compositionally biased region" description="Low complexity" evidence="6">
    <location>
        <begin position="594"/>
        <end position="609"/>
    </location>
</feature>
<evidence type="ECO:0000313" key="10">
    <source>
        <dbReference type="RefSeq" id="XP_020662291.2"/>
    </source>
</evidence>
<keyword evidence="4" id="KW-0832">Ubl conjugation</keyword>
<feature type="region of interest" description="Disordered" evidence="6">
    <location>
        <begin position="682"/>
        <end position="729"/>
    </location>
</feature>
<dbReference type="GO" id="GO:0045087">
    <property type="term" value="P:innate immune response"/>
    <property type="evidence" value="ECO:0007669"/>
    <property type="project" value="UniProtKB-KW"/>
</dbReference>
<feature type="region of interest" description="Disordered" evidence="6">
    <location>
        <begin position="594"/>
        <end position="659"/>
    </location>
</feature>
<name>A0A6J0UNL2_9SAUR</name>
<feature type="compositionally biased region" description="Polar residues" evidence="6">
    <location>
        <begin position="206"/>
        <end position="218"/>
    </location>
</feature>
<feature type="compositionally biased region" description="Low complexity" evidence="6">
    <location>
        <begin position="227"/>
        <end position="240"/>
    </location>
</feature>
<evidence type="ECO:0000313" key="9">
    <source>
        <dbReference type="Proteomes" id="UP001652642"/>
    </source>
</evidence>
<feature type="transmembrane region" description="Helical" evidence="7">
    <location>
        <begin position="734"/>
        <end position="754"/>
    </location>
</feature>
<evidence type="ECO:0000256" key="6">
    <source>
        <dbReference type="SAM" id="MobiDB-lite"/>
    </source>
</evidence>
<keyword evidence="5" id="KW-0391">Immunity</keyword>
<dbReference type="Pfam" id="PF16739">
    <property type="entry name" value="CARD_2"/>
    <property type="match status" value="1"/>
</dbReference>
<accession>A0A6J0UNL2</accession>
<feature type="domain" description="Caspase recruitment" evidence="8">
    <location>
        <begin position="5"/>
        <end position="90"/>
    </location>
</feature>
<evidence type="ECO:0000256" key="5">
    <source>
        <dbReference type="ARBA" id="ARBA00022859"/>
    </source>
</evidence>
<keyword evidence="2" id="KW-0597">Phosphoprotein</keyword>
<evidence type="ECO:0000256" key="2">
    <source>
        <dbReference type="ARBA" id="ARBA00022553"/>
    </source>
</evidence>
<keyword evidence="7" id="KW-0812">Transmembrane</keyword>
<dbReference type="Proteomes" id="UP001652642">
    <property type="component" value="Chromosome 5"/>
</dbReference>
<protein>
    <submittedName>
        <fullName evidence="10 11">Mitochondrial antiviral-signaling protein</fullName>
    </submittedName>
</protein>
<evidence type="ECO:0000313" key="11">
    <source>
        <dbReference type="RefSeq" id="XP_072858215.1"/>
    </source>
</evidence>
<keyword evidence="3" id="KW-0399">Innate immunity</keyword>
<dbReference type="InterPro" id="IPR031964">
    <property type="entry name" value="CARD_dom"/>
</dbReference>
<dbReference type="GeneID" id="110085979"/>
<feature type="compositionally biased region" description="Pro residues" evidence="6">
    <location>
        <begin position="151"/>
        <end position="161"/>
    </location>
</feature>
<dbReference type="GO" id="GO:0005737">
    <property type="term" value="C:cytoplasm"/>
    <property type="evidence" value="ECO:0007669"/>
    <property type="project" value="UniProtKB-ARBA"/>
</dbReference>
<feature type="compositionally biased region" description="Basic and acidic residues" evidence="6">
    <location>
        <begin position="330"/>
        <end position="358"/>
    </location>
</feature>
<feature type="region of interest" description="Disordered" evidence="6">
    <location>
        <begin position="100"/>
        <end position="418"/>
    </location>
</feature>
<dbReference type="AlphaFoldDB" id="A0A6J0UNL2"/>
<dbReference type="RefSeq" id="XP_072858217.1">
    <property type="nucleotide sequence ID" value="XM_073002116.1"/>
</dbReference>
<evidence type="ECO:0000313" key="13">
    <source>
        <dbReference type="RefSeq" id="XP_072858217.1"/>
    </source>
</evidence>
<evidence type="ECO:0000256" key="3">
    <source>
        <dbReference type="ARBA" id="ARBA00022588"/>
    </source>
</evidence>
<dbReference type="RefSeq" id="XP_020662291.2">
    <property type="nucleotide sequence ID" value="XM_020806632.2"/>
</dbReference>
<dbReference type="CTD" id="57506"/>
<keyword evidence="7" id="KW-1133">Transmembrane helix</keyword>
<dbReference type="KEGG" id="pvt:110085979"/>
<feature type="compositionally biased region" description="Polar residues" evidence="6">
    <location>
        <begin position="647"/>
        <end position="659"/>
    </location>
</feature>
<keyword evidence="7" id="KW-0472">Membrane</keyword>
<dbReference type="RefSeq" id="XP_072858216.1">
    <property type="nucleotide sequence ID" value="XM_073002115.1"/>
</dbReference>
<keyword evidence="1" id="KW-1017">Isopeptide bond</keyword>
<gene>
    <name evidence="10 11 12 13" type="primary">MAVS</name>
</gene>
<dbReference type="RefSeq" id="XP_072858215.1">
    <property type="nucleotide sequence ID" value="XM_073002114.1"/>
</dbReference>
<dbReference type="InParanoid" id="A0A6J0UNL2"/>
<reference evidence="10 11" key="1">
    <citation type="submission" date="2025-05" db="UniProtKB">
        <authorList>
            <consortium name="RefSeq"/>
        </authorList>
    </citation>
    <scope>IDENTIFICATION</scope>
</reference>
<proteinExistence type="predicted"/>
<evidence type="ECO:0000313" key="12">
    <source>
        <dbReference type="RefSeq" id="XP_072858216.1"/>
    </source>
</evidence>
<feature type="compositionally biased region" description="Pro residues" evidence="6">
    <location>
        <begin position="129"/>
        <end position="142"/>
    </location>
</feature>
<evidence type="ECO:0000259" key="8">
    <source>
        <dbReference type="Pfam" id="PF16739"/>
    </source>
</evidence>
<dbReference type="InterPro" id="IPR011029">
    <property type="entry name" value="DEATH-like_dom_sf"/>
</dbReference>
<evidence type="ECO:0000256" key="7">
    <source>
        <dbReference type="SAM" id="Phobius"/>
    </source>
</evidence>
<organism evidence="9 10">
    <name type="scientific">Pogona vitticeps</name>
    <name type="common">central bearded dragon</name>
    <dbReference type="NCBI Taxonomy" id="103695"/>
    <lineage>
        <taxon>Eukaryota</taxon>
        <taxon>Metazoa</taxon>
        <taxon>Chordata</taxon>
        <taxon>Craniata</taxon>
        <taxon>Vertebrata</taxon>
        <taxon>Euteleostomi</taxon>
        <taxon>Lepidosauria</taxon>
        <taxon>Squamata</taxon>
        <taxon>Bifurcata</taxon>
        <taxon>Unidentata</taxon>
        <taxon>Episquamata</taxon>
        <taxon>Toxicofera</taxon>
        <taxon>Iguania</taxon>
        <taxon>Acrodonta</taxon>
        <taxon>Agamidae</taxon>
        <taxon>Amphibolurinae</taxon>
        <taxon>Pogona</taxon>
    </lineage>
</organism>
<dbReference type="Gene3D" id="1.10.533.10">
    <property type="entry name" value="Death Domain, Fas"/>
    <property type="match status" value="1"/>
</dbReference>
<dbReference type="OrthoDB" id="9909785at2759"/>
<feature type="compositionally biased region" description="Polar residues" evidence="6">
    <location>
        <begin position="610"/>
        <end position="620"/>
    </location>
</feature>
<keyword evidence="9" id="KW-1185">Reference proteome</keyword>
<evidence type="ECO:0000256" key="4">
    <source>
        <dbReference type="ARBA" id="ARBA00022843"/>
    </source>
</evidence>